<dbReference type="Pfam" id="PF12536">
    <property type="entry name" value="DUF3734"/>
    <property type="match status" value="1"/>
</dbReference>
<keyword evidence="3 4" id="KW-0443">Lipid metabolism</keyword>
<dbReference type="GO" id="GO:0016787">
    <property type="term" value="F:hydrolase activity"/>
    <property type="evidence" value="ECO:0007669"/>
    <property type="project" value="UniProtKB-UniRule"/>
</dbReference>
<evidence type="ECO:0000256" key="4">
    <source>
        <dbReference type="PROSITE-ProRule" id="PRU01161"/>
    </source>
</evidence>
<keyword evidence="1 4" id="KW-0378">Hydrolase</keyword>
<name>A0A1X7NH49_9HYPH</name>
<dbReference type="InterPro" id="IPR050301">
    <property type="entry name" value="NTE"/>
</dbReference>
<dbReference type="PROSITE" id="PS51635">
    <property type="entry name" value="PNPLA"/>
    <property type="match status" value="1"/>
</dbReference>
<gene>
    <name evidence="6" type="ORF">SAMN02982922_1868</name>
</gene>
<dbReference type="Gene3D" id="3.40.1090.10">
    <property type="entry name" value="Cytosolic phospholipase A2 catalytic domain"/>
    <property type="match status" value="2"/>
</dbReference>
<feature type="domain" description="PNPLA" evidence="5">
    <location>
        <begin position="27"/>
        <end position="232"/>
    </location>
</feature>
<evidence type="ECO:0000256" key="1">
    <source>
        <dbReference type="ARBA" id="ARBA00022801"/>
    </source>
</evidence>
<evidence type="ECO:0000259" key="5">
    <source>
        <dbReference type="PROSITE" id="PS51635"/>
    </source>
</evidence>
<evidence type="ECO:0000313" key="7">
    <source>
        <dbReference type="Proteomes" id="UP000193083"/>
    </source>
</evidence>
<feature type="short sequence motif" description="DGA/G" evidence="4">
    <location>
        <begin position="219"/>
        <end position="221"/>
    </location>
</feature>
<dbReference type="CDD" id="cd07209">
    <property type="entry name" value="Pat_hypo_Ecoli_Z1214_like"/>
    <property type="match status" value="1"/>
</dbReference>
<dbReference type="GO" id="GO:0016042">
    <property type="term" value="P:lipid catabolic process"/>
    <property type="evidence" value="ECO:0007669"/>
    <property type="project" value="UniProtKB-UniRule"/>
</dbReference>
<accession>A0A1X7NH49</accession>
<dbReference type="InterPro" id="IPR016035">
    <property type="entry name" value="Acyl_Trfase/lysoPLipase"/>
</dbReference>
<keyword evidence="7" id="KW-1185">Reference proteome</keyword>
<dbReference type="OrthoDB" id="9807112at2"/>
<protein>
    <submittedName>
        <fullName evidence="6">NTE family protein</fullName>
    </submittedName>
</protein>
<feature type="short sequence motif" description="GXGXXG" evidence="4">
    <location>
        <begin position="31"/>
        <end position="36"/>
    </location>
</feature>
<proteinExistence type="predicted"/>
<dbReference type="SUPFAM" id="SSF52151">
    <property type="entry name" value="FabD/lysophospholipase-like"/>
    <property type="match status" value="1"/>
</dbReference>
<organism evidence="6 7">
    <name type="scientific">Mesorhizobium australicum</name>
    <dbReference type="NCBI Taxonomy" id="536018"/>
    <lineage>
        <taxon>Bacteria</taxon>
        <taxon>Pseudomonadati</taxon>
        <taxon>Pseudomonadota</taxon>
        <taxon>Alphaproteobacteria</taxon>
        <taxon>Hyphomicrobiales</taxon>
        <taxon>Phyllobacteriaceae</taxon>
        <taxon>Mesorhizobium</taxon>
    </lineage>
</organism>
<sequence>MLDKTQKRRSETPDIEGMLSEYQSVALVLQGGGALGAYQAGVFQALVEAGIEANWLSGVSIGAINASIIAGNRPGDQLDRLRDFWETVSSRKVWHFTPEGDYFRRLRNQTSAMMTMMSGLPGFFKPRDLNPWMQLPGASGSTSFYDTGELERTLNRLIDWEVLNERRRRLSVGAVNVRTGNFRYFDSEIEVIGPQHIMASGALPPAFPPIHIENEYYWDGGIVSNTPLQYLLEQEDVHDTLVFQVDLFSARGILPRDMGDVLARHKDIMYSSRTRNNTDTFRRLHNLRLKLHQALLRVPADALTDDDREFLASMEDVPQVNIVHLIYQQKVYESDAKDYEFSGTSMREHWDAGYQDTRKTLKHRKWLVKPPESIGMTVHDVHRDDPS</sequence>
<dbReference type="InterPro" id="IPR021095">
    <property type="entry name" value="DUF3734"/>
</dbReference>
<evidence type="ECO:0000256" key="3">
    <source>
        <dbReference type="ARBA" id="ARBA00023098"/>
    </source>
</evidence>
<keyword evidence="2 4" id="KW-0442">Lipid degradation</keyword>
<dbReference type="AlphaFoldDB" id="A0A1X7NH49"/>
<dbReference type="PANTHER" id="PTHR14226">
    <property type="entry name" value="NEUROPATHY TARGET ESTERASE/SWISS CHEESE D.MELANOGASTER"/>
    <property type="match status" value="1"/>
</dbReference>
<dbReference type="EMBL" id="FXBL01000004">
    <property type="protein sequence ID" value="SMH37125.1"/>
    <property type="molecule type" value="Genomic_DNA"/>
</dbReference>
<feature type="short sequence motif" description="GXSXG" evidence="4">
    <location>
        <begin position="58"/>
        <end position="62"/>
    </location>
</feature>
<dbReference type="Proteomes" id="UP000193083">
    <property type="component" value="Unassembled WGS sequence"/>
</dbReference>
<dbReference type="Pfam" id="PF01734">
    <property type="entry name" value="Patatin"/>
    <property type="match status" value="1"/>
</dbReference>
<evidence type="ECO:0000256" key="2">
    <source>
        <dbReference type="ARBA" id="ARBA00022963"/>
    </source>
</evidence>
<dbReference type="InterPro" id="IPR002641">
    <property type="entry name" value="PNPLA_dom"/>
</dbReference>
<reference evidence="6 7" key="1">
    <citation type="submission" date="2017-04" db="EMBL/GenBank/DDBJ databases">
        <authorList>
            <person name="Afonso C.L."/>
            <person name="Miller P.J."/>
            <person name="Scott M.A."/>
            <person name="Spackman E."/>
            <person name="Goraichik I."/>
            <person name="Dimitrov K.M."/>
            <person name="Suarez D.L."/>
            <person name="Swayne D.E."/>
        </authorList>
    </citation>
    <scope>NUCLEOTIDE SEQUENCE [LARGE SCALE GENOMIC DNA]</scope>
    <source>
        <strain evidence="6 7">B5P</strain>
    </source>
</reference>
<feature type="active site" description="Nucleophile" evidence="4">
    <location>
        <position position="60"/>
    </location>
</feature>
<feature type="active site" description="Proton acceptor" evidence="4">
    <location>
        <position position="219"/>
    </location>
</feature>
<dbReference type="RefSeq" id="WP_085463913.1">
    <property type="nucleotide sequence ID" value="NZ_FXBL01000004.1"/>
</dbReference>
<evidence type="ECO:0000313" key="6">
    <source>
        <dbReference type="EMBL" id="SMH37125.1"/>
    </source>
</evidence>
<dbReference type="PANTHER" id="PTHR14226:SF57">
    <property type="entry name" value="BLR7027 PROTEIN"/>
    <property type="match status" value="1"/>
</dbReference>